<dbReference type="GO" id="GO:0016020">
    <property type="term" value="C:membrane"/>
    <property type="evidence" value="ECO:0007669"/>
    <property type="project" value="UniProtKB-SubCell"/>
</dbReference>
<sequence length="330" mass="35367">MASATFSDFFQSVDSVLHNVFTTAAAGMSNYILPVGWVMFGISALVWSLLLMQGKIESPVQDWFWKGFVCVLILYAAGNYYSSWISGPLFQLPTDLSHAIGTSGNPSQVLDSLDDKMEGLCNGIAVAMVDNFQNLNVGGGVVMLVALVLVAIASILLLVAAAYNMLYAKFGLAFALAVGPFFVVWLMWKQTQQWFWSWMNTILYFVFLIVVSSLFIVMFVQITDNYMTKLATAVGGLAPAGADASLAEKIAGLLKQAVLPPDPSYAQASLNILSIAFQLVFICIPLFFIEIQLPTIVASMTGGQGGSVGSGGLMLMQAVRTAAMAGGKKA</sequence>
<proteinExistence type="predicted"/>
<reference evidence="6" key="1">
    <citation type="submission" date="2021-01" db="EMBL/GenBank/DDBJ databases">
        <title>Outbreak of Burkholderia contaminns endophthalmitis traced to a clinical ventilation system.</title>
        <authorList>
            <person name="Lipuma J."/>
            <person name="Spilker T."/>
            <person name="Kratholm J."/>
        </authorList>
    </citation>
    <scope>NUCLEOTIDE SEQUENCE</scope>
    <source>
        <strain evidence="6">HI4954</strain>
    </source>
</reference>
<reference evidence="8 11" key="3">
    <citation type="submission" date="2021-12" db="EMBL/GenBank/DDBJ databases">
        <title>Genomic and phenotypic characterization of three Burkholderia contaminans isolates recovered from different sources.</title>
        <authorList>
            <person name="Lopez De Volder A."/>
            <person name="Fan Y."/>
            <person name="Nunvar J."/>
            <person name="Herrera T."/>
            <person name="Timp W."/>
            <person name="Degrossi J."/>
        </authorList>
    </citation>
    <scope>NUCLEOTIDE SEQUENCE [LARGE SCALE GENOMIC DNA]</scope>
    <source>
        <strain evidence="8 11">LMG 23361</strain>
        <plasmid evidence="8 11">unnamed4</plasmid>
    </source>
</reference>
<reference evidence="7 10" key="2">
    <citation type="submission" date="2021-03" db="EMBL/GenBank/DDBJ databases">
        <title>Clinical course, treatment and visual outcome of an outbreak of Burkholderia contaminans endophthalmitis following cataract surgery.</title>
        <authorList>
            <person name="Lind C."/>
            <person name="Olsen K."/>
            <person name="Angelsen N.K."/>
            <person name="Krefting E.A."/>
            <person name="Fossen K."/>
            <person name="Gravningen K."/>
            <person name="Depoorter E."/>
            <person name="Vandamme P."/>
            <person name="Bertelsen G."/>
        </authorList>
    </citation>
    <scope>NUCLEOTIDE SEQUENCE [LARGE SCALE GENOMIC DNA]</scope>
    <source>
        <strain evidence="7 10">51242556</strain>
    </source>
</reference>
<feature type="transmembrane region" description="Helical" evidence="5">
    <location>
        <begin position="270"/>
        <end position="289"/>
    </location>
</feature>
<dbReference type="EMBL" id="CP090646">
    <property type="protein sequence ID" value="WFN24124.1"/>
    <property type="molecule type" value="Genomic_DNA"/>
</dbReference>
<evidence type="ECO:0000256" key="4">
    <source>
        <dbReference type="ARBA" id="ARBA00023136"/>
    </source>
</evidence>
<dbReference type="GO" id="GO:0030255">
    <property type="term" value="P:protein secretion by the type IV secretion system"/>
    <property type="evidence" value="ECO:0007669"/>
    <property type="project" value="InterPro"/>
</dbReference>
<evidence type="ECO:0000256" key="5">
    <source>
        <dbReference type="SAM" id="Phobius"/>
    </source>
</evidence>
<keyword evidence="2 5" id="KW-0812">Transmembrane</keyword>
<evidence type="ECO:0000256" key="3">
    <source>
        <dbReference type="ARBA" id="ARBA00022989"/>
    </source>
</evidence>
<feature type="transmembrane region" description="Helical" evidence="5">
    <location>
        <begin position="63"/>
        <end position="82"/>
    </location>
</feature>
<dbReference type="Proteomes" id="UP001220209">
    <property type="component" value="Plasmid unnamed4"/>
</dbReference>
<feature type="transmembrane region" description="Helical" evidence="5">
    <location>
        <begin position="194"/>
        <end position="220"/>
    </location>
</feature>
<feature type="transmembrane region" description="Helical" evidence="5">
    <location>
        <begin position="170"/>
        <end position="188"/>
    </location>
</feature>
<dbReference type="RefSeq" id="WP_039341519.1">
    <property type="nucleotide sequence ID" value="NZ_CABVQA010000061.1"/>
</dbReference>
<dbReference type="Pfam" id="PF04610">
    <property type="entry name" value="TrbL"/>
    <property type="match status" value="1"/>
</dbReference>
<keyword evidence="3 5" id="KW-1133">Transmembrane helix</keyword>
<dbReference type="EMBL" id="JAGEMX010000027">
    <property type="protein sequence ID" value="MBO1835227.1"/>
    <property type="molecule type" value="Genomic_DNA"/>
</dbReference>
<accession>A0A1E3FN60</accession>
<dbReference type="Proteomes" id="UP000611459">
    <property type="component" value="Unassembled WGS sequence"/>
</dbReference>
<dbReference type="InterPro" id="IPR007688">
    <property type="entry name" value="Conjugal_tfr_TrbL/VirB6"/>
</dbReference>
<evidence type="ECO:0000313" key="9">
    <source>
        <dbReference type="Proteomes" id="UP000611459"/>
    </source>
</evidence>
<geneLocation type="plasmid" evidence="8 11">
    <name>unnamed4</name>
</geneLocation>
<dbReference type="OrthoDB" id="6956705at2"/>
<keyword evidence="8" id="KW-0614">Plasmid</keyword>
<evidence type="ECO:0000313" key="8">
    <source>
        <dbReference type="EMBL" id="WFN24124.1"/>
    </source>
</evidence>
<dbReference type="EMBL" id="JAENIB010000033">
    <property type="protein sequence ID" value="MBK1935585.1"/>
    <property type="molecule type" value="Genomic_DNA"/>
</dbReference>
<comment type="subcellular location">
    <subcellularLocation>
        <location evidence="1">Membrane</location>
        <topology evidence="1">Multi-pass membrane protein</topology>
    </subcellularLocation>
</comment>
<protein>
    <submittedName>
        <fullName evidence="6">Type IV secretion system protein</fullName>
    </submittedName>
</protein>
<gene>
    <name evidence="7" type="ORF">J4M89_38180</name>
    <name evidence="6" type="ORF">JIN94_37460</name>
    <name evidence="8" type="ORF">LXE91_43445</name>
</gene>
<dbReference type="AlphaFoldDB" id="A0A1E3FN60"/>
<name>A0A1E3FN60_9BURK</name>
<feature type="transmembrane region" description="Helical" evidence="5">
    <location>
        <begin position="141"/>
        <end position="163"/>
    </location>
</feature>
<keyword evidence="10" id="KW-1185">Reference proteome</keyword>
<keyword evidence="4 5" id="KW-0472">Membrane</keyword>
<evidence type="ECO:0000313" key="10">
    <source>
        <dbReference type="Proteomes" id="UP000664048"/>
    </source>
</evidence>
<dbReference type="Proteomes" id="UP000664048">
    <property type="component" value="Unassembled WGS sequence"/>
</dbReference>
<evidence type="ECO:0000313" key="11">
    <source>
        <dbReference type="Proteomes" id="UP001220209"/>
    </source>
</evidence>
<organism evidence="6 9">
    <name type="scientific">Burkholderia contaminans</name>
    <dbReference type="NCBI Taxonomy" id="488447"/>
    <lineage>
        <taxon>Bacteria</taxon>
        <taxon>Pseudomonadati</taxon>
        <taxon>Pseudomonadota</taxon>
        <taxon>Betaproteobacteria</taxon>
        <taxon>Burkholderiales</taxon>
        <taxon>Burkholderiaceae</taxon>
        <taxon>Burkholderia</taxon>
        <taxon>Burkholderia cepacia complex</taxon>
    </lineage>
</organism>
<evidence type="ECO:0000256" key="1">
    <source>
        <dbReference type="ARBA" id="ARBA00004141"/>
    </source>
</evidence>
<evidence type="ECO:0000256" key="2">
    <source>
        <dbReference type="ARBA" id="ARBA00022692"/>
    </source>
</evidence>
<feature type="transmembrane region" description="Helical" evidence="5">
    <location>
        <begin position="31"/>
        <end position="51"/>
    </location>
</feature>
<evidence type="ECO:0000313" key="6">
    <source>
        <dbReference type="EMBL" id="MBK1935585.1"/>
    </source>
</evidence>
<evidence type="ECO:0000313" key="7">
    <source>
        <dbReference type="EMBL" id="MBO1835227.1"/>
    </source>
</evidence>